<dbReference type="PANTHER" id="PTHR10380">
    <property type="entry name" value="CUTICLE PROTEIN"/>
    <property type="match status" value="1"/>
</dbReference>
<organism evidence="3 4">
    <name type="scientific">Ranatra chinensis</name>
    <dbReference type="NCBI Taxonomy" id="642074"/>
    <lineage>
        <taxon>Eukaryota</taxon>
        <taxon>Metazoa</taxon>
        <taxon>Ecdysozoa</taxon>
        <taxon>Arthropoda</taxon>
        <taxon>Hexapoda</taxon>
        <taxon>Insecta</taxon>
        <taxon>Pterygota</taxon>
        <taxon>Neoptera</taxon>
        <taxon>Paraneoptera</taxon>
        <taxon>Hemiptera</taxon>
        <taxon>Heteroptera</taxon>
        <taxon>Panheteroptera</taxon>
        <taxon>Nepomorpha</taxon>
        <taxon>Nepidae</taxon>
        <taxon>Ranatrinae</taxon>
        <taxon>Ranatra</taxon>
    </lineage>
</organism>
<keyword evidence="4" id="KW-1185">Reference proteome</keyword>
<sequence>MQQTGRYVCTASGGSGKVGGWEGNANKQYHIQTDEGPERYFKYQTVSGQYRKERRLSDGTVVGTYGWVDANGLLRLRDYIADDKGYRIVRTKMLSVGTHTPIADAVSAAKKVPAQAGVGVRPVIHHAPPPPATHQSAPVALVQQSPAVTIVHQGEAVPIVQQSPSVTIVHQGEAVPQPPTPDQVHPTASPTTPLPALSLSDYIKSQRLESSTPAPPPVSSTLPPIAAPTDVPQQASTLGYVPPLTYRPFYNPTNSFDYAANKLYESVTGVRYEDADRRPEYDGVAFTHNGFRYYLPTHYHEEENSASDTRAGSFGYVDPFGIRRVIYYNTSPQTGFVHRKNNRYVGFQSTPYDPRY</sequence>
<name>A0ABD0Z9R5_9HEMI</name>
<keyword evidence="1" id="KW-0193">Cuticle</keyword>
<dbReference type="Pfam" id="PF00379">
    <property type="entry name" value="Chitin_bind_4"/>
    <property type="match status" value="1"/>
</dbReference>
<dbReference type="PANTHER" id="PTHR10380:SF206">
    <property type="entry name" value="GH27759P"/>
    <property type="match status" value="1"/>
</dbReference>
<feature type="compositionally biased region" description="Low complexity" evidence="2">
    <location>
        <begin position="186"/>
        <end position="200"/>
    </location>
</feature>
<dbReference type="InterPro" id="IPR050468">
    <property type="entry name" value="Cuticle_Struct_Prot"/>
</dbReference>
<evidence type="ECO:0000313" key="4">
    <source>
        <dbReference type="Proteomes" id="UP001558652"/>
    </source>
</evidence>
<dbReference type="PROSITE" id="PS51155">
    <property type="entry name" value="CHIT_BIND_RR_2"/>
    <property type="match status" value="2"/>
</dbReference>
<evidence type="ECO:0008006" key="5">
    <source>
        <dbReference type="Google" id="ProtNLM"/>
    </source>
</evidence>
<evidence type="ECO:0000256" key="1">
    <source>
        <dbReference type="PROSITE-ProRule" id="PRU00497"/>
    </source>
</evidence>
<dbReference type="InterPro" id="IPR000618">
    <property type="entry name" value="Insect_cuticle"/>
</dbReference>
<dbReference type="EMBL" id="JBFDAA010000003">
    <property type="protein sequence ID" value="KAL1139003.1"/>
    <property type="molecule type" value="Genomic_DNA"/>
</dbReference>
<protein>
    <recommendedName>
        <fullName evidence="5">Cuticle protein 6</fullName>
    </recommendedName>
</protein>
<accession>A0ABD0Z9R5</accession>
<dbReference type="AlphaFoldDB" id="A0ABD0Z9R5"/>
<gene>
    <name evidence="3" type="ORF">AAG570_009064</name>
</gene>
<dbReference type="Proteomes" id="UP001558652">
    <property type="component" value="Unassembled WGS sequence"/>
</dbReference>
<evidence type="ECO:0000313" key="3">
    <source>
        <dbReference type="EMBL" id="KAL1139003.1"/>
    </source>
</evidence>
<comment type="caution">
    <text evidence="3">The sequence shown here is derived from an EMBL/GenBank/DDBJ whole genome shotgun (WGS) entry which is preliminary data.</text>
</comment>
<proteinExistence type="predicted"/>
<feature type="region of interest" description="Disordered" evidence="2">
    <location>
        <begin position="172"/>
        <end position="231"/>
    </location>
</feature>
<dbReference type="GO" id="GO:0042302">
    <property type="term" value="F:structural constituent of cuticle"/>
    <property type="evidence" value="ECO:0007669"/>
    <property type="project" value="UniProtKB-UniRule"/>
</dbReference>
<reference evidence="3 4" key="1">
    <citation type="submission" date="2024-07" db="EMBL/GenBank/DDBJ databases">
        <title>Chromosome-level genome assembly of the water stick insect Ranatra chinensis (Heteroptera: Nepidae).</title>
        <authorList>
            <person name="Liu X."/>
        </authorList>
    </citation>
    <scope>NUCLEOTIDE SEQUENCE [LARGE SCALE GENOMIC DNA]</scope>
    <source>
        <strain evidence="3">Cailab_2021Rc</strain>
        <tissue evidence="3">Muscle</tissue>
    </source>
</reference>
<evidence type="ECO:0000256" key="2">
    <source>
        <dbReference type="SAM" id="MobiDB-lite"/>
    </source>
</evidence>